<keyword evidence="2" id="KW-1185">Reference proteome</keyword>
<dbReference type="Proteomes" id="UP000324974">
    <property type="component" value="Chromosome"/>
</dbReference>
<evidence type="ECO:0000313" key="2">
    <source>
        <dbReference type="Proteomes" id="UP000324974"/>
    </source>
</evidence>
<name>A0A5C1AIS6_9BACT</name>
<evidence type="ECO:0000313" key="1">
    <source>
        <dbReference type="EMBL" id="QEL17024.1"/>
    </source>
</evidence>
<dbReference type="KEGG" id="lrs:PX52LOC_04000"/>
<proteinExistence type="predicted"/>
<reference evidence="2" key="1">
    <citation type="submission" date="2019-08" db="EMBL/GenBank/DDBJ databases">
        <title>Limnoglobus roseus gen. nov., sp. nov., a novel freshwater planctomycete with a giant genome from the family Gemmataceae.</title>
        <authorList>
            <person name="Kulichevskaya I.S."/>
            <person name="Naumoff D.G."/>
            <person name="Miroshnikov K."/>
            <person name="Ivanova A."/>
            <person name="Philippov D.A."/>
            <person name="Hakobyan A."/>
            <person name="Rijpstra I.C."/>
            <person name="Sinninghe Damste J.S."/>
            <person name="Liesack W."/>
            <person name="Dedysh S.N."/>
        </authorList>
    </citation>
    <scope>NUCLEOTIDE SEQUENCE [LARGE SCALE GENOMIC DNA]</scope>
    <source>
        <strain evidence="2">PX52</strain>
    </source>
</reference>
<organism evidence="1 2">
    <name type="scientific">Limnoglobus roseus</name>
    <dbReference type="NCBI Taxonomy" id="2598579"/>
    <lineage>
        <taxon>Bacteria</taxon>
        <taxon>Pseudomonadati</taxon>
        <taxon>Planctomycetota</taxon>
        <taxon>Planctomycetia</taxon>
        <taxon>Gemmatales</taxon>
        <taxon>Gemmataceae</taxon>
        <taxon>Limnoglobus</taxon>
    </lineage>
</organism>
<dbReference type="AlphaFoldDB" id="A0A5C1AIS6"/>
<gene>
    <name evidence="1" type="ORF">PX52LOC_04000</name>
</gene>
<protein>
    <submittedName>
        <fullName evidence="1">Uncharacterized protein</fullName>
    </submittedName>
</protein>
<dbReference type="RefSeq" id="WP_149111682.1">
    <property type="nucleotide sequence ID" value="NZ_CP042425.1"/>
</dbReference>
<accession>A0A5C1AIS6</accession>
<dbReference type="EMBL" id="CP042425">
    <property type="protein sequence ID" value="QEL17024.1"/>
    <property type="molecule type" value="Genomic_DNA"/>
</dbReference>
<sequence length="159" mass="18895">MARDDLYLSYAELEEGDFPPVCFRCGRDTDDMVPVKIYSENLFEEMRTKFYLPLCEKHAEKNQYGHHDIFTRMHHNSGIEFRNACDGFIDAWEEYEEDPKLFRREQRKREDAGEYDHYRYGFREVTKVDRFFDKQAAPSMSRIMPVVGILAFLVIAGRA</sequence>